<comment type="subcellular location">
    <subcellularLocation>
        <location evidence="1">Cell membrane</location>
        <topology evidence="1">Multi-pass membrane protein</topology>
    </subcellularLocation>
</comment>
<dbReference type="GO" id="GO:0008324">
    <property type="term" value="F:monoatomic cation transmembrane transporter activity"/>
    <property type="evidence" value="ECO:0007669"/>
    <property type="project" value="InterPro"/>
</dbReference>
<dbReference type="InterPro" id="IPR006037">
    <property type="entry name" value="RCK_C"/>
</dbReference>
<evidence type="ECO:0000256" key="1">
    <source>
        <dbReference type="ARBA" id="ARBA00004651"/>
    </source>
</evidence>
<dbReference type="Proteomes" id="UP000599024">
    <property type="component" value="Unassembled WGS sequence"/>
</dbReference>
<dbReference type="Gene3D" id="3.40.50.720">
    <property type="entry name" value="NAD(P)-binding Rossmann-like Domain"/>
    <property type="match status" value="2"/>
</dbReference>
<organism evidence="5 6">
    <name type="scientific">Candidatus Desulfatifera sulfidica</name>
    <dbReference type="NCBI Taxonomy" id="2841691"/>
    <lineage>
        <taxon>Bacteria</taxon>
        <taxon>Pseudomonadati</taxon>
        <taxon>Thermodesulfobacteriota</taxon>
        <taxon>Desulfobulbia</taxon>
        <taxon>Desulfobulbales</taxon>
        <taxon>Desulfobulbaceae</taxon>
        <taxon>Candidatus Desulfatifera</taxon>
    </lineage>
</organism>
<dbReference type="PANTHER" id="PTHR43833:SF9">
    <property type="entry name" value="POTASSIUM CHANNEL PROTEIN YUGO-RELATED"/>
    <property type="match status" value="1"/>
</dbReference>
<dbReference type="InterPro" id="IPR013099">
    <property type="entry name" value="K_chnl_dom"/>
</dbReference>
<dbReference type="SUPFAM" id="SSF81324">
    <property type="entry name" value="Voltage-gated potassium channels"/>
    <property type="match status" value="1"/>
</dbReference>
<dbReference type="Pfam" id="PF02080">
    <property type="entry name" value="TrkA_C"/>
    <property type="match status" value="2"/>
</dbReference>
<protein>
    <submittedName>
        <fullName evidence="5">NAD-binding protein</fullName>
    </submittedName>
</protein>
<feature type="transmembrane region" description="Helical" evidence="2">
    <location>
        <begin position="55"/>
        <end position="74"/>
    </location>
</feature>
<dbReference type="Gene3D" id="3.30.70.1450">
    <property type="entry name" value="Regulator of K+ conductance, C-terminal domain"/>
    <property type="match status" value="2"/>
</dbReference>
<name>A0A8J6N9T8_9BACT</name>
<dbReference type="InterPro" id="IPR050721">
    <property type="entry name" value="Trk_Ktr_HKT_K-transport"/>
</dbReference>
<dbReference type="PANTHER" id="PTHR43833">
    <property type="entry name" value="POTASSIUM CHANNEL PROTEIN 2-RELATED-RELATED"/>
    <property type="match status" value="1"/>
</dbReference>
<dbReference type="GO" id="GO:0005886">
    <property type="term" value="C:plasma membrane"/>
    <property type="evidence" value="ECO:0007669"/>
    <property type="project" value="UniProtKB-SubCell"/>
</dbReference>
<dbReference type="GO" id="GO:0006813">
    <property type="term" value="P:potassium ion transport"/>
    <property type="evidence" value="ECO:0007669"/>
    <property type="project" value="InterPro"/>
</dbReference>
<dbReference type="AlphaFoldDB" id="A0A8J6N9T8"/>
<feature type="transmembrane region" description="Helical" evidence="2">
    <location>
        <begin position="86"/>
        <end position="115"/>
    </location>
</feature>
<reference evidence="5 6" key="1">
    <citation type="submission" date="2020-08" db="EMBL/GenBank/DDBJ databases">
        <title>Bridging the membrane lipid divide: bacteria of the FCB group superphylum have the potential to synthesize archaeal ether lipids.</title>
        <authorList>
            <person name="Villanueva L."/>
            <person name="Von Meijenfeldt F.A.B."/>
            <person name="Westbye A.B."/>
            <person name="Yadav S."/>
            <person name="Hopmans E.C."/>
            <person name="Dutilh B.E."/>
            <person name="Sinninghe Damste J.S."/>
        </authorList>
    </citation>
    <scope>NUCLEOTIDE SEQUENCE [LARGE SCALE GENOMIC DNA]</scope>
    <source>
        <strain evidence="5">NIOZ-UU81</strain>
    </source>
</reference>
<gene>
    <name evidence="5" type="ORF">H8E79_01905</name>
</gene>
<evidence type="ECO:0000313" key="6">
    <source>
        <dbReference type="Proteomes" id="UP000599024"/>
    </source>
</evidence>
<keyword evidence="2" id="KW-1133">Transmembrane helix</keyword>
<dbReference type="SUPFAM" id="SSF116726">
    <property type="entry name" value="TrkA C-terminal domain-like"/>
    <property type="match status" value="2"/>
</dbReference>
<feature type="domain" description="RCK N-terminal" evidence="3">
    <location>
        <begin position="357"/>
        <end position="470"/>
    </location>
</feature>
<dbReference type="PROSITE" id="PS51201">
    <property type="entry name" value="RCK_N"/>
    <property type="match status" value="1"/>
</dbReference>
<evidence type="ECO:0000259" key="3">
    <source>
        <dbReference type="PROSITE" id="PS51201"/>
    </source>
</evidence>
<dbReference type="Pfam" id="PF07885">
    <property type="entry name" value="Ion_trans_2"/>
    <property type="match status" value="1"/>
</dbReference>
<feature type="transmembrane region" description="Helical" evidence="2">
    <location>
        <begin position="26"/>
        <end position="48"/>
    </location>
</feature>
<evidence type="ECO:0000259" key="4">
    <source>
        <dbReference type="PROSITE" id="PS51202"/>
    </source>
</evidence>
<dbReference type="EMBL" id="JACNLK010000022">
    <property type="protein sequence ID" value="MBC8207904.1"/>
    <property type="molecule type" value="Genomic_DNA"/>
</dbReference>
<dbReference type="PROSITE" id="PS51202">
    <property type="entry name" value="RCK_C"/>
    <property type="match status" value="2"/>
</dbReference>
<feature type="domain" description="RCK C-terminal" evidence="4">
    <location>
        <begin position="486"/>
        <end position="568"/>
    </location>
</feature>
<accession>A0A8J6N9T8</accession>
<feature type="domain" description="RCK C-terminal" evidence="4">
    <location>
        <begin position="266"/>
        <end position="349"/>
    </location>
</feature>
<keyword evidence="2" id="KW-0812">Transmembrane</keyword>
<sequence length="573" mass="63761">MKYITSVIATLDRVRAKTVSRNVIVLFKFIAFLAGLIVLYSFIFHLIMAQEGRDFSWLTGFYWTLTVMSTLGFGDITFHTDTGKVFTMFVLLSGVLFLLIILPFTFIQFFYVPWLEAQSKAKTMRRLPAETKGHVIITNFDPMTVNLVRKLEQYGYQYVLLSPDLQEHTELRDQGYHVVHGDLGDPRTYELVRADQASLVVVTNDDVMATNIAFTVRSVSETVPIVTNADMDHSIDIMVYAGSTHVYEFMRILGISLGRKTLGLSRGTNVIGEFGQLLIAEAPVQGTHLEGQTLAEIRLRELTGITVVGIWDRGEFELPWPEMVIKSSMILMLAGSREQLTRYEKMYCAHLRTQDTSAPVLVIGGGRVGLAAVEALEENGISYKVIEKRVGFIKNNEHHVHGNAADIKILHQAGIREARSVIITTHDDPTNIYLTIYCRQLRPDIQIISRATMARTVSKLHKAGADLVMSYSTMSANTIVNLLKPDEVLTVAEGLIIFRAPVAGALIDSTLVENRIRALTGCSVIAINRGGELLLSPDPFTPLKDDEELILIGTVEAEKKFLESFGSVACTLS</sequence>
<dbReference type="Pfam" id="PF02254">
    <property type="entry name" value="TrkA_N"/>
    <property type="match status" value="2"/>
</dbReference>
<dbReference type="InterPro" id="IPR003148">
    <property type="entry name" value="RCK_N"/>
</dbReference>
<dbReference type="InterPro" id="IPR036291">
    <property type="entry name" value="NAD(P)-bd_dom_sf"/>
</dbReference>
<comment type="caution">
    <text evidence="5">The sequence shown here is derived from an EMBL/GenBank/DDBJ whole genome shotgun (WGS) entry which is preliminary data.</text>
</comment>
<keyword evidence="2" id="KW-0472">Membrane</keyword>
<evidence type="ECO:0000256" key="2">
    <source>
        <dbReference type="SAM" id="Phobius"/>
    </source>
</evidence>
<evidence type="ECO:0000313" key="5">
    <source>
        <dbReference type="EMBL" id="MBC8207904.1"/>
    </source>
</evidence>
<proteinExistence type="predicted"/>
<dbReference type="Gene3D" id="1.10.287.70">
    <property type="match status" value="1"/>
</dbReference>
<dbReference type="InterPro" id="IPR036721">
    <property type="entry name" value="RCK_C_sf"/>
</dbReference>
<dbReference type="SUPFAM" id="SSF51735">
    <property type="entry name" value="NAD(P)-binding Rossmann-fold domains"/>
    <property type="match status" value="2"/>
</dbReference>